<feature type="compositionally biased region" description="Basic and acidic residues" evidence="1">
    <location>
        <begin position="92"/>
        <end position="106"/>
    </location>
</feature>
<comment type="caution">
    <text evidence="2">The sequence shown here is derived from an EMBL/GenBank/DDBJ whole genome shotgun (WGS) entry which is preliminary data.</text>
</comment>
<feature type="region of interest" description="Disordered" evidence="1">
    <location>
        <begin position="86"/>
        <end position="106"/>
    </location>
</feature>
<sequence length="106" mass="11865">MGQLNSMKIISKTKVQLIQKLVYDLFQQIILKSEGVILPGAEGLPEEFIAKSVIVDKLIIFLNTLGDELEKDIDLQEVLNAINIEENEPLSEEGKEDSKLLPEAED</sequence>
<proteinExistence type="predicted"/>
<name>A0A0F9M9X8_9ZZZZ</name>
<dbReference type="AlphaFoldDB" id="A0A0F9M9X8"/>
<reference evidence="2" key="1">
    <citation type="journal article" date="2015" name="Nature">
        <title>Complex archaea that bridge the gap between prokaryotes and eukaryotes.</title>
        <authorList>
            <person name="Spang A."/>
            <person name="Saw J.H."/>
            <person name="Jorgensen S.L."/>
            <person name="Zaremba-Niedzwiedzka K."/>
            <person name="Martijn J."/>
            <person name="Lind A.E."/>
            <person name="van Eijk R."/>
            <person name="Schleper C."/>
            <person name="Guy L."/>
            <person name="Ettema T.J."/>
        </authorList>
    </citation>
    <scope>NUCLEOTIDE SEQUENCE</scope>
</reference>
<organism evidence="2">
    <name type="scientific">marine sediment metagenome</name>
    <dbReference type="NCBI Taxonomy" id="412755"/>
    <lineage>
        <taxon>unclassified sequences</taxon>
        <taxon>metagenomes</taxon>
        <taxon>ecological metagenomes</taxon>
    </lineage>
</organism>
<protein>
    <submittedName>
        <fullName evidence="2">Uncharacterized protein</fullName>
    </submittedName>
</protein>
<gene>
    <name evidence="2" type="ORF">LCGC14_1410160</name>
</gene>
<evidence type="ECO:0000256" key="1">
    <source>
        <dbReference type="SAM" id="MobiDB-lite"/>
    </source>
</evidence>
<dbReference type="EMBL" id="LAZR01009297">
    <property type="protein sequence ID" value="KKM73480.1"/>
    <property type="molecule type" value="Genomic_DNA"/>
</dbReference>
<evidence type="ECO:0000313" key="2">
    <source>
        <dbReference type="EMBL" id="KKM73480.1"/>
    </source>
</evidence>
<accession>A0A0F9M9X8</accession>